<accession>A0ABN6H4C2</accession>
<proteinExistence type="predicted"/>
<dbReference type="PANTHER" id="PTHR43081">
    <property type="entry name" value="ADENYLATE CYCLASE, TERMINAL-DIFFERENTIATION SPECIFIC-RELATED"/>
    <property type="match status" value="1"/>
</dbReference>
<keyword evidence="1" id="KW-0472">Membrane</keyword>
<feature type="transmembrane region" description="Helical" evidence="1">
    <location>
        <begin position="115"/>
        <end position="132"/>
    </location>
</feature>
<protein>
    <submittedName>
        <fullName evidence="3">Adenylate/guanylatecyclase</fullName>
    </submittedName>
</protein>
<evidence type="ECO:0000313" key="4">
    <source>
        <dbReference type="Proteomes" id="UP001374893"/>
    </source>
</evidence>
<feature type="transmembrane region" description="Helical" evidence="1">
    <location>
        <begin position="25"/>
        <end position="43"/>
    </location>
</feature>
<evidence type="ECO:0000256" key="1">
    <source>
        <dbReference type="SAM" id="Phobius"/>
    </source>
</evidence>
<feature type="transmembrane region" description="Helical" evidence="1">
    <location>
        <begin position="139"/>
        <end position="159"/>
    </location>
</feature>
<dbReference type="InterPro" id="IPR001054">
    <property type="entry name" value="A/G_cyclase"/>
</dbReference>
<dbReference type="SMART" id="SM00044">
    <property type="entry name" value="CYCc"/>
    <property type="match status" value="1"/>
</dbReference>
<organism evidence="3 4">
    <name type="scientific">Haloferula helveola</name>
    <dbReference type="NCBI Taxonomy" id="490095"/>
    <lineage>
        <taxon>Bacteria</taxon>
        <taxon>Pseudomonadati</taxon>
        <taxon>Verrucomicrobiota</taxon>
        <taxon>Verrucomicrobiia</taxon>
        <taxon>Verrucomicrobiales</taxon>
        <taxon>Verrucomicrobiaceae</taxon>
        <taxon>Haloferula</taxon>
    </lineage>
</organism>
<keyword evidence="4" id="KW-1185">Reference proteome</keyword>
<dbReference type="EMBL" id="AP024702">
    <property type="protein sequence ID" value="BCX47259.1"/>
    <property type="molecule type" value="Genomic_DNA"/>
</dbReference>
<dbReference type="Pfam" id="PF00211">
    <property type="entry name" value="Guanylate_cyc"/>
    <property type="match status" value="1"/>
</dbReference>
<sequence>MTIEEQLKEALRSVQRDNIHRMNRLRVFGVAGFAVISAIAAYLLDSRDLQWKTGWTTMLMGTSAYALMAMILYLGSRLYRGFRQVSRWAVPLVDIPIIVALQYIQIEDSTNKEAIAQFTLSVLVCCSLLSAFTLDLRQLGIAIGVAAAGQMFVGFAGGVSMAGQMAALVVFALVGWICLFAGRNRVELLTRITRANARRARLQRYFSPGVAELLEKQEDDMLCEGSECELTVVFTDIRGFTRLSEALESRDIIHFLNLYHARMVQAVFEHGGTLDKYLGDGLMIYFNAPVQQNDHALRAVKCAMAMKREIAAINTERSWHGEDQLRIGIGIHSGQAVLGDIGAPHRREFTAIGDTVNLASRIEELTKEVGHDVLVSQATFEQVRDDFAWTSIGSVPVPGRKEPVEVYAPGISFQPER</sequence>
<feature type="transmembrane region" description="Helical" evidence="1">
    <location>
        <begin position="85"/>
        <end position="103"/>
    </location>
</feature>
<dbReference type="InterPro" id="IPR050697">
    <property type="entry name" value="Adenylyl/Guanylyl_Cyclase_3/4"/>
</dbReference>
<dbReference type="SUPFAM" id="SSF55073">
    <property type="entry name" value="Nucleotide cyclase"/>
    <property type="match status" value="1"/>
</dbReference>
<feature type="domain" description="Guanylate cyclase" evidence="2">
    <location>
        <begin position="231"/>
        <end position="363"/>
    </location>
</feature>
<reference evidence="3 4" key="1">
    <citation type="submission" date="2021-06" db="EMBL/GenBank/DDBJ databases">
        <title>Complete genome of Haloferula helveola possessing various polysaccharide degrading enzymes.</title>
        <authorList>
            <person name="Takami H."/>
            <person name="Huang C."/>
            <person name="Hamasaki K."/>
        </authorList>
    </citation>
    <scope>NUCLEOTIDE SEQUENCE [LARGE SCALE GENOMIC DNA]</scope>
    <source>
        <strain evidence="3 4">CN-1</strain>
    </source>
</reference>
<keyword evidence="1" id="KW-1133">Transmembrane helix</keyword>
<dbReference type="Proteomes" id="UP001374893">
    <property type="component" value="Chromosome"/>
</dbReference>
<dbReference type="PROSITE" id="PS50125">
    <property type="entry name" value="GUANYLATE_CYCLASE_2"/>
    <property type="match status" value="1"/>
</dbReference>
<evidence type="ECO:0000259" key="2">
    <source>
        <dbReference type="PROSITE" id="PS50125"/>
    </source>
</evidence>
<dbReference type="PANTHER" id="PTHR43081:SF1">
    <property type="entry name" value="ADENYLATE CYCLASE, TERMINAL-DIFFERENTIATION SPECIFIC"/>
    <property type="match status" value="1"/>
</dbReference>
<dbReference type="RefSeq" id="WP_338689363.1">
    <property type="nucleotide sequence ID" value="NZ_AP024702.1"/>
</dbReference>
<dbReference type="Gene3D" id="3.30.70.1230">
    <property type="entry name" value="Nucleotide cyclase"/>
    <property type="match status" value="1"/>
</dbReference>
<name>A0ABN6H4C2_9BACT</name>
<dbReference type="InterPro" id="IPR029787">
    <property type="entry name" value="Nucleotide_cyclase"/>
</dbReference>
<feature type="transmembrane region" description="Helical" evidence="1">
    <location>
        <begin position="55"/>
        <end position="73"/>
    </location>
</feature>
<gene>
    <name evidence="3" type="ORF">HAHE_11670</name>
</gene>
<keyword evidence="1" id="KW-0812">Transmembrane</keyword>
<evidence type="ECO:0000313" key="3">
    <source>
        <dbReference type="EMBL" id="BCX47259.1"/>
    </source>
</evidence>
<dbReference type="CDD" id="cd07302">
    <property type="entry name" value="CHD"/>
    <property type="match status" value="1"/>
</dbReference>
<feature type="transmembrane region" description="Helical" evidence="1">
    <location>
        <begin position="165"/>
        <end position="182"/>
    </location>
</feature>